<evidence type="ECO:0000313" key="2">
    <source>
        <dbReference type="EMBL" id="TMS38848.1"/>
    </source>
</evidence>
<feature type="compositionally biased region" description="Acidic residues" evidence="1">
    <location>
        <begin position="240"/>
        <end position="252"/>
    </location>
</feature>
<evidence type="ECO:0000256" key="1">
    <source>
        <dbReference type="SAM" id="MobiDB-lite"/>
    </source>
</evidence>
<dbReference type="Proteomes" id="UP000298663">
    <property type="component" value="Unassembled WGS sequence"/>
</dbReference>
<reference evidence="2 3" key="1">
    <citation type="journal article" date="2015" name="Genome Biol.">
        <title>Comparative genomics of Steinernema reveals deeply conserved gene regulatory networks.</title>
        <authorList>
            <person name="Dillman A.R."/>
            <person name="Macchietto M."/>
            <person name="Porter C.F."/>
            <person name="Rogers A."/>
            <person name="Williams B."/>
            <person name="Antoshechkin I."/>
            <person name="Lee M.M."/>
            <person name="Goodwin Z."/>
            <person name="Lu X."/>
            <person name="Lewis E.E."/>
            <person name="Goodrich-Blair H."/>
            <person name="Stock S.P."/>
            <person name="Adams B.J."/>
            <person name="Sternberg P.W."/>
            <person name="Mortazavi A."/>
        </authorList>
    </citation>
    <scope>NUCLEOTIDE SEQUENCE [LARGE SCALE GENOMIC DNA]</scope>
    <source>
        <strain evidence="2 3">ALL</strain>
    </source>
</reference>
<name>A0A4U8V3Z7_STECR</name>
<protein>
    <submittedName>
        <fullName evidence="2">Uncharacterized protein</fullName>
    </submittedName>
</protein>
<feature type="region of interest" description="Disordered" evidence="1">
    <location>
        <begin position="157"/>
        <end position="196"/>
    </location>
</feature>
<evidence type="ECO:0000313" key="3">
    <source>
        <dbReference type="Proteomes" id="UP000298663"/>
    </source>
</evidence>
<organism evidence="2 3">
    <name type="scientific">Steinernema carpocapsae</name>
    <name type="common">Entomopathogenic nematode</name>
    <dbReference type="NCBI Taxonomy" id="34508"/>
    <lineage>
        <taxon>Eukaryota</taxon>
        <taxon>Metazoa</taxon>
        <taxon>Ecdysozoa</taxon>
        <taxon>Nematoda</taxon>
        <taxon>Chromadorea</taxon>
        <taxon>Rhabditida</taxon>
        <taxon>Tylenchina</taxon>
        <taxon>Panagrolaimomorpha</taxon>
        <taxon>Strongyloidoidea</taxon>
        <taxon>Steinernematidae</taxon>
        <taxon>Steinernema</taxon>
    </lineage>
</organism>
<dbReference type="AlphaFoldDB" id="A0A4U8V3Z7"/>
<keyword evidence="3" id="KW-1185">Reference proteome</keyword>
<feature type="compositionally biased region" description="Acidic residues" evidence="1">
    <location>
        <begin position="170"/>
        <end position="189"/>
    </location>
</feature>
<proteinExistence type="predicted"/>
<dbReference type="EMBL" id="AZBU02000001">
    <property type="protein sequence ID" value="TMS38848.1"/>
    <property type="molecule type" value="Genomic_DNA"/>
</dbReference>
<sequence length="252" mass="27954">MAYGIRMEAGLCPAGRVLRRKQGPKVIKGDNNELTKAKVLLSMAAEKLEEVTALTDVPENVTKIIKEALSILDTPQRNQPNVIEQSKLKVRTNEPAEKPPAPKEVDRVIPDYQVFVGVNDDDNFKPQATDYDEFDFELVKKNHALMDELAAALAVPAQTHKERERQACLGEEEEEEVEAESSENEESEVEEFRHSVFSPPNLAQELNSVFVGAPRFGGASLLKDILASSAMVRNQQQEDTFGDSDDSDDDGN</sequence>
<reference evidence="2 3" key="2">
    <citation type="journal article" date="2019" name="G3 (Bethesda)">
        <title>Hybrid Assembly of the Genome of the Entomopathogenic Nematode Steinernema carpocapsae Identifies the X-Chromosome.</title>
        <authorList>
            <person name="Serra L."/>
            <person name="Macchietto M."/>
            <person name="Macias-Munoz A."/>
            <person name="McGill C.J."/>
            <person name="Rodriguez I.M."/>
            <person name="Rodriguez B."/>
            <person name="Murad R."/>
            <person name="Mortazavi A."/>
        </authorList>
    </citation>
    <scope>NUCLEOTIDE SEQUENCE [LARGE SCALE GENOMIC DNA]</scope>
    <source>
        <strain evidence="2 3">ALL</strain>
    </source>
</reference>
<dbReference type="OrthoDB" id="10682898at2759"/>
<feature type="region of interest" description="Disordered" evidence="1">
    <location>
        <begin position="233"/>
        <end position="252"/>
    </location>
</feature>
<gene>
    <name evidence="2" type="ORF">L596_005483</name>
</gene>
<accession>A0A4U8V3Z7</accession>
<comment type="caution">
    <text evidence="2">The sequence shown here is derived from an EMBL/GenBank/DDBJ whole genome shotgun (WGS) entry which is preliminary data.</text>
</comment>